<dbReference type="SUPFAM" id="SSF50022">
    <property type="entry name" value="ISP domain"/>
    <property type="match status" value="1"/>
</dbReference>
<gene>
    <name evidence="14" type="ORF">Tdes44962_MAKER04601</name>
</gene>
<dbReference type="EMBL" id="RIBY02002189">
    <property type="protein sequence ID" value="KAH9823639.1"/>
    <property type="molecule type" value="Genomic_DNA"/>
</dbReference>
<dbReference type="Gene3D" id="3.90.380.10">
    <property type="entry name" value="Naphthalene 1,2-dioxygenase Alpha Subunit, Chain A, domain 1"/>
    <property type="match status" value="2"/>
</dbReference>
<dbReference type="PANTHER" id="PTHR43756">
    <property type="entry name" value="CHOLINE MONOOXYGENASE, CHLOROPLASTIC"/>
    <property type="match status" value="1"/>
</dbReference>
<evidence type="ECO:0000256" key="7">
    <source>
        <dbReference type="ARBA" id="ARBA00022714"/>
    </source>
</evidence>
<evidence type="ECO:0000256" key="12">
    <source>
        <dbReference type="ARBA" id="ARBA00049097"/>
    </source>
</evidence>
<dbReference type="InterPro" id="IPR001663">
    <property type="entry name" value="Rng_hydr_dOase-A"/>
</dbReference>
<comment type="function">
    <text evidence="2">Catalyzes the first step of the osmoprotectant glycine betaine synthesis.</text>
</comment>
<dbReference type="Pfam" id="PF00355">
    <property type="entry name" value="Rieske"/>
    <property type="match status" value="1"/>
</dbReference>
<dbReference type="Gene3D" id="2.102.10.10">
    <property type="entry name" value="Rieske [2Fe-2S] iron-sulphur domain"/>
    <property type="match status" value="1"/>
</dbReference>
<dbReference type="AlphaFoldDB" id="A0A9W7SMA0"/>
<evidence type="ECO:0000256" key="9">
    <source>
        <dbReference type="ARBA" id="ARBA00023002"/>
    </source>
</evidence>
<feature type="domain" description="Rieske" evidence="13">
    <location>
        <begin position="56"/>
        <end position="154"/>
    </location>
</feature>
<reference evidence="14 15" key="2">
    <citation type="journal article" date="2021" name="Curr. Genet.">
        <title>Genetic response to nitrogen starvation in the aggressive Eucalyptus foliar pathogen Teratosphaeria destructans.</title>
        <authorList>
            <person name="Havenga M."/>
            <person name="Wingfield B.D."/>
            <person name="Wingfield M.J."/>
            <person name="Dreyer L.L."/>
            <person name="Roets F."/>
            <person name="Aylward J."/>
        </authorList>
    </citation>
    <scope>NUCLEOTIDE SEQUENCE [LARGE SCALE GENOMIC DNA]</scope>
    <source>
        <strain evidence="14">CMW44962</strain>
    </source>
</reference>
<dbReference type="InterPro" id="IPR036922">
    <property type="entry name" value="Rieske_2Fe-2S_sf"/>
</dbReference>
<evidence type="ECO:0000256" key="11">
    <source>
        <dbReference type="ARBA" id="ARBA00023014"/>
    </source>
</evidence>
<dbReference type="SUPFAM" id="SSF55961">
    <property type="entry name" value="Bet v1-like"/>
    <property type="match status" value="1"/>
</dbReference>
<dbReference type="InterPro" id="IPR017941">
    <property type="entry name" value="Rieske_2Fe-2S"/>
</dbReference>
<keyword evidence="14" id="KW-0503">Monooxygenase</keyword>
<dbReference type="GO" id="GO:0051537">
    <property type="term" value="F:2 iron, 2 sulfur cluster binding"/>
    <property type="evidence" value="ECO:0007669"/>
    <property type="project" value="UniProtKB-KW"/>
</dbReference>
<evidence type="ECO:0000313" key="15">
    <source>
        <dbReference type="Proteomes" id="UP001138500"/>
    </source>
</evidence>
<accession>A0A9W7SMA0</accession>
<keyword evidence="11" id="KW-0411">Iron-sulfur</keyword>
<evidence type="ECO:0000256" key="4">
    <source>
        <dbReference type="ARBA" id="ARBA00010848"/>
    </source>
</evidence>
<evidence type="ECO:0000256" key="8">
    <source>
        <dbReference type="ARBA" id="ARBA00022723"/>
    </source>
</evidence>
<evidence type="ECO:0000259" key="13">
    <source>
        <dbReference type="PROSITE" id="PS51296"/>
    </source>
</evidence>
<dbReference type="OrthoDB" id="426882at2759"/>
<dbReference type="PRINTS" id="PR00090">
    <property type="entry name" value="RNGDIOXGNASE"/>
</dbReference>
<dbReference type="CDD" id="cd03469">
    <property type="entry name" value="Rieske_RO_Alpha_N"/>
    <property type="match status" value="1"/>
</dbReference>
<comment type="cofactor">
    <cofactor evidence="1">
        <name>Fe cation</name>
        <dbReference type="ChEBI" id="CHEBI:24875"/>
    </cofactor>
</comment>
<protein>
    <recommendedName>
        <fullName evidence="6">Choline monooxygenase, chloroplastic</fullName>
        <ecNumber evidence="5">1.14.15.7</ecNumber>
    </recommendedName>
</protein>
<evidence type="ECO:0000256" key="10">
    <source>
        <dbReference type="ARBA" id="ARBA00023004"/>
    </source>
</evidence>
<organism evidence="14 15">
    <name type="scientific">Teratosphaeria destructans</name>
    <dbReference type="NCBI Taxonomy" id="418781"/>
    <lineage>
        <taxon>Eukaryota</taxon>
        <taxon>Fungi</taxon>
        <taxon>Dikarya</taxon>
        <taxon>Ascomycota</taxon>
        <taxon>Pezizomycotina</taxon>
        <taxon>Dothideomycetes</taxon>
        <taxon>Dothideomycetidae</taxon>
        <taxon>Mycosphaerellales</taxon>
        <taxon>Teratosphaeriaceae</taxon>
        <taxon>Teratosphaeria</taxon>
    </lineage>
</organism>
<dbReference type="PROSITE" id="PS51296">
    <property type="entry name" value="RIESKE"/>
    <property type="match status" value="1"/>
</dbReference>
<proteinExistence type="inferred from homology"/>
<evidence type="ECO:0000256" key="2">
    <source>
        <dbReference type="ARBA" id="ARBA00002149"/>
    </source>
</evidence>
<dbReference type="GO" id="GO:0005506">
    <property type="term" value="F:iron ion binding"/>
    <property type="evidence" value="ECO:0007669"/>
    <property type="project" value="InterPro"/>
</dbReference>
<dbReference type="CDD" id="cd00680">
    <property type="entry name" value="RHO_alpha_C"/>
    <property type="match status" value="1"/>
</dbReference>
<evidence type="ECO:0000256" key="5">
    <source>
        <dbReference type="ARBA" id="ARBA00012763"/>
    </source>
</evidence>
<keyword evidence="7" id="KW-0001">2Fe-2S</keyword>
<reference evidence="14 15" key="1">
    <citation type="journal article" date="2018" name="IMA Fungus">
        <title>IMA Genome-F 10: Nine draft genome sequences of Claviceps purpurea s.lat., including C. arundinis, C. humidiphila, and C. cf. spartinae, pseudomolecules for the pitch canker pathogen Fusarium circinatum, draft genome of Davidsoniella eucalypti, Grosmannia galeiformis, Quambalaria eucalypti, and Teratosphaeria destructans.</title>
        <authorList>
            <person name="Wingfield B.D."/>
            <person name="Liu M."/>
            <person name="Nguyen H.D."/>
            <person name="Lane F.A."/>
            <person name="Morgan S.W."/>
            <person name="De Vos L."/>
            <person name="Wilken P.M."/>
            <person name="Duong T.A."/>
            <person name="Aylward J."/>
            <person name="Coetzee M.P."/>
            <person name="Dadej K."/>
            <person name="De Beer Z.W."/>
            <person name="Findlay W."/>
            <person name="Havenga M."/>
            <person name="Kolarik M."/>
            <person name="Menzies J.G."/>
            <person name="Naidoo K."/>
            <person name="Pochopski O."/>
            <person name="Shoukouhi P."/>
            <person name="Santana Q.C."/>
            <person name="Seifert K.A."/>
            <person name="Soal N."/>
            <person name="Steenkamp E.T."/>
            <person name="Tatham C.T."/>
            <person name="van der Nest M.A."/>
            <person name="Wingfield M.J."/>
        </authorList>
    </citation>
    <scope>NUCLEOTIDE SEQUENCE [LARGE SCALE GENOMIC DNA]</scope>
    <source>
        <strain evidence="14">CMW44962</strain>
    </source>
</reference>
<keyword evidence="10" id="KW-0408">Iron</keyword>
<comment type="similarity">
    <text evidence="4">Belongs to the choline monooxygenase family.</text>
</comment>
<evidence type="ECO:0000256" key="3">
    <source>
        <dbReference type="ARBA" id="ARBA00004866"/>
    </source>
</evidence>
<keyword evidence="9" id="KW-0560">Oxidoreductase</keyword>
<dbReference type="PANTHER" id="PTHR43756:SF5">
    <property type="entry name" value="CHOLINE MONOOXYGENASE, CHLOROPLASTIC"/>
    <property type="match status" value="1"/>
</dbReference>
<comment type="pathway">
    <text evidence="3">Amine and polyamine biosynthesis; betaine biosynthesis via choline pathway; betaine aldehyde from choline (monooxygenase route): step 1/1.</text>
</comment>
<sequence>MATAAVSAITNYLRRASGTLIQDDEKKNAMRALPSNWYTSEEMYQLERRGIFSRKWQLITHSCRLSKPGDWLKFTIAGFDFVITRDREHKINAFHNVCRHRAFPVVTGNEGCSRILSCKYHGWSYGLNGKLSKAPGYQDLDGFDKEKNGLFPIHVHVDVNGFVWVNLDANEEPEVSWEEDFNNIDKQERYKEFNFNDYVFDHFWEMEGSYNWKILADNYNECYHCATTHPDIPAVANLQTYSVDTKHAQIIHDAATTDEQRRNGMIVASTYYFPNVSTNITPAFMMIQRFVPSGPTTSSMQYQVFRNKNSTDEQFDTVNQIYKRVMSEDKYLCDLAQKNLQAGVFINGELHPKMEKGPLFFQKLCRDEVTAHHRREQAAKQEIWPSRQLLPQSAKVSRDDEDFCAGLACDDKRKDSLIWDPYLQAIWFNERASRSKHVKIVKALQSSILAPFRLVSRKRKAEGRCCYTLTIPNTDRRCVSLTLNHMKSHPAWLG</sequence>
<dbReference type="GO" id="GO:0019133">
    <property type="term" value="F:choline monooxygenase activity"/>
    <property type="evidence" value="ECO:0007669"/>
    <property type="project" value="UniProtKB-EC"/>
</dbReference>
<comment type="caution">
    <text evidence="14">The sequence shown here is derived from an EMBL/GenBank/DDBJ whole genome shotgun (WGS) entry which is preliminary data.</text>
</comment>
<keyword evidence="8" id="KW-0479">Metal-binding</keyword>
<dbReference type="EC" id="1.14.15.7" evidence="5"/>
<evidence type="ECO:0000256" key="6">
    <source>
        <dbReference type="ARBA" id="ARBA00014931"/>
    </source>
</evidence>
<dbReference type="Pfam" id="PF00848">
    <property type="entry name" value="Ring_hydroxyl_A"/>
    <property type="match status" value="1"/>
</dbReference>
<dbReference type="InterPro" id="IPR015879">
    <property type="entry name" value="Ring_hydroxy_dOase_asu_C_dom"/>
</dbReference>
<name>A0A9W7SMA0_9PEZI</name>
<evidence type="ECO:0000256" key="1">
    <source>
        <dbReference type="ARBA" id="ARBA00001962"/>
    </source>
</evidence>
<evidence type="ECO:0000313" key="14">
    <source>
        <dbReference type="EMBL" id="KAH9823639.1"/>
    </source>
</evidence>
<keyword evidence="15" id="KW-1185">Reference proteome</keyword>
<comment type="catalytic activity">
    <reaction evidence="12">
        <text>choline + 2 reduced [2Fe-2S]-[ferredoxin] + O2 + 2 H(+) = betaine aldehyde hydrate + 2 oxidized [2Fe-2S]-[ferredoxin] + H2O</text>
        <dbReference type="Rhea" id="RHEA:17769"/>
        <dbReference type="Rhea" id="RHEA-COMP:10000"/>
        <dbReference type="Rhea" id="RHEA-COMP:10001"/>
        <dbReference type="ChEBI" id="CHEBI:15354"/>
        <dbReference type="ChEBI" id="CHEBI:15377"/>
        <dbReference type="ChEBI" id="CHEBI:15378"/>
        <dbReference type="ChEBI" id="CHEBI:15379"/>
        <dbReference type="ChEBI" id="CHEBI:15870"/>
        <dbReference type="ChEBI" id="CHEBI:33737"/>
        <dbReference type="ChEBI" id="CHEBI:33738"/>
        <dbReference type="EC" id="1.14.15.7"/>
    </reaction>
</comment>
<dbReference type="Proteomes" id="UP001138500">
    <property type="component" value="Unassembled WGS sequence"/>
</dbReference>